<evidence type="ECO:0000313" key="2">
    <source>
        <dbReference type="Proteomes" id="UP000824469"/>
    </source>
</evidence>
<sequence>KAIGRIVKGSSSLDKLIDGVYTMWRCMVSALEATASVSGRAFFASSSCFCAATATDKSSVQ</sequence>
<organism evidence="1 2">
    <name type="scientific">Taxus chinensis</name>
    <name type="common">Chinese yew</name>
    <name type="synonym">Taxus wallichiana var. chinensis</name>
    <dbReference type="NCBI Taxonomy" id="29808"/>
    <lineage>
        <taxon>Eukaryota</taxon>
        <taxon>Viridiplantae</taxon>
        <taxon>Streptophyta</taxon>
        <taxon>Embryophyta</taxon>
        <taxon>Tracheophyta</taxon>
        <taxon>Spermatophyta</taxon>
        <taxon>Pinopsida</taxon>
        <taxon>Pinidae</taxon>
        <taxon>Conifers II</taxon>
        <taxon>Cupressales</taxon>
        <taxon>Taxaceae</taxon>
        <taxon>Taxus</taxon>
    </lineage>
</organism>
<feature type="non-terminal residue" evidence="1">
    <location>
        <position position="61"/>
    </location>
</feature>
<proteinExistence type="predicted"/>
<comment type="caution">
    <text evidence="1">The sequence shown here is derived from an EMBL/GenBank/DDBJ whole genome shotgun (WGS) entry which is preliminary data.</text>
</comment>
<accession>A0AA38G5H7</accession>
<dbReference type="Proteomes" id="UP000824469">
    <property type="component" value="Unassembled WGS sequence"/>
</dbReference>
<dbReference type="AlphaFoldDB" id="A0AA38G5H7"/>
<feature type="non-terminal residue" evidence="1">
    <location>
        <position position="1"/>
    </location>
</feature>
<keyword evidence="2" id="KW-1185">Reference proteome</keyword>
<name>A0AA38G5H7_TAXCH</name>
<reference evidence="1 2" key="1">
    <citation type="journal article" date="2021" name="Nat. Plants">
        <title>The Taxus genome provides insights into paclitaxel biosynthesis.</title>
        <authorList>
            <person name="Xiong X."/>
            <person name="Gou J."/>
            <person name="Liao Q."/>
            <person name="Li Y."/>
            <person name="Zhou Q."/>
            <person name="Bi G."/>
            <person name="Li C."/>
            <person name="Du R."/>
            <person name="Wang X."/>
            <person name="Sun T."/>
            <person name="Guo L."/>
            <person name="Liang H."/>
            <person name="Lu P."/>
            <person name="Wu Y."/>
            <person name="Zhang Z."/>
            <person name="Ro D.K."/>
            <person name="Shang Y."/>
            <person name="Huang S."/>
            <person name="Yan J."/>
        </authorList>
    </citation>
    <scope>NUCLEOTIDE SEQUENCE [LARGE SCALE GENOMIC DNA]</scope>
    <source>
        <strain evidence="1">Ta-2019</strain>
    </source>
</reference>
<dbReference type="EMBL" id="JAHRHJ020000005">
    <property type="protein sequence ID" value="KAH9315254.1"/>
    <property type="molecule type" value="Genomic_DNA"/>
</dbReference>
<protein>
    <submittedName>
        <fullName evidence="1">Uncharacterized protein</fullName>
    </submittedName>
</protein>
<evidence type="ECO:0000313" key="1">
    <source>
        <dbReference type="EMBL" id="KAH9315254.1"/>
    </source>
</evidence>
<gene>
    <name evidence="1" type="ORF">KI387_023881</name>
</gene>